<feature type="transmembrane region" description="Helical" evidence="1">
    <location>
        <begin position="113"/>
        <end position="131"/>
    </location>
</feature>
<evidence type="ECO:0000313" key="3">
    <source>
        <dbReference type="Proteomes" id="UP000612808"/>
    </source>
</evidence>
<accession>A0A8J3NFP3</accession>
<evidence type="ECO:0000313" key="2">
    <source>
        <dbReference type="EMBL" id="GID15532.1"/>
    </source>
</evidence>
<dbReference type="EMBL" id="BOMB01000044">
    <property type="protein sequence ID" value="GID15532.1"/>
    <property type="molecule type" value="Genomic_DNA"/>
</dbReference>
<evidence type="ECO:0000256" key="1">
    <source>
        <dbReference type="SAM" id="Phobius"/>
    </source>
</evidence>
<sequence length="139" mass="14275">MLAPRSGTVWRTLAVRVLVLLDVVVGMSAVGGAVMLLVDGAGLPSDALAGTPFATWPVPAVALFAVVGVPMLLAGSAYLWAPARVTGLSVLAGLALLAWMAAEITLFREFSPLQPTMVVLGGVILALAAVTRPDATRDR</sequence>
<dbReference type="AlphaFoldDB" id="A0A8J3NFP3"/>
<gene>
    <name evidence="2" type="ORF">Aru02nite_64210</name>
</gene>
<name>A0A8J3NFP3_9ACTN</name>
<feature type="transmembrane region" description="Helical" evidence="1">
    <location>
        <begin position="88"/>
        <end position="107"/>
    </location>
</feature>
<keyword evidence="3" id="KW-1185">Reference proteome</keyword>
<keyword evidence="1" id="KW-0472">Membrane</keyword>
<keyword evidence="1" id="KW-1133">Transmembrane helix</keyword>
<feature type="transmembrane region" description="Helical" evidence="1">
    <location>
        <begin position="12"/>
        <end position="38"/>
    </location>
</feature>
<dbReference type="RefSeq" id="WP_203663889.1">
    <property type="nucleotide sequence ID" value="NZ_BAAAZM010000023.1"/>
</dbReference>
<reference evidence="2" key="1">
    <citation type="submission" date="2021-01" db="EMBL/GenBank/DDBJ databases">
        <title>Whole genome shotgun sequence of Actinocatenispora rupis NBRC 107355.</title>
        <authorList>
            <person name="Komaki H."/>
            <person name="Tamura T."/>
        </authorList>
    </citation>
    <scope>NUCLEOTIDE SEQUENCE</scope>
    <source>
        <strain evidence="2">NBRC 107355</strain>
    </source>
</reference>
<proteinExistence type="predicted"/>
<organism evidence="2 3">
    <name type="scientific">Actinocatenispora rupis</name>
    <dbReference type="NCBI Taxonomy" id="519421"/>
    <lineage>
        <taxon>Bacteria</taxon>
        <taxon>Bacillati</taxon>
        <taxon>Actinomycetota</taxon>
        <taxon>Actinomycetes</taxon>
        <taxon>Micromonosporales</taxon>
        <taxon>Micromonosporaceae</taxon>
        <taxon>Actinocatenispora</taxon>
    </lineage>
</organism>
<comment type="caution">
    <text evidence="2">The sequence shown here is derived from an EMBL/GenBank/DDBJ whole genome shotgun (WGS) entry which is preliminary data.</text>
</comment>
<keyword evidence="1" id="KW-0812">Transmembrane</keyword>
<protein>
    <submittedName>
        <fullName evidence="2">Uncharacterized protein</fullName>
    </submittedName>
</protein>
<dbReference type="Proteomes" id="UP000612808">
    <property type="component" value="Unassembled WGS sequence"/>
</dbReference>
<feature type="transmembrane region" description="Helical" evidence="1">
    <location>
        <begin position="58"/>
        <end position="81"/>
    </location>
</feature>